<feature type="domain" description="Calcineurin-like phosphoesterase" evidence="7">
    <location>
        <begin position="26"/>
        <end position="235"/>
    </location>
</feature>
<dbReference type="GO" id="GO:0000166">
    <property type="term" value="F:nucleotide binding"/>
    <property type="evidence" value="ECO:0007669"/>
    <property type="project" value="UniProtKB-KW"/>
</dbReference>
<feature type="domain" description="5'-Nucleotidase C-terminal" evidence="8">
    <location>
        <begin position="332"/>
        <end position="489"/>
    </location>
</feature>
<evidence type="ECO:0000256" key="4">
    <source>
        <dbReference type="ARBA" id="ARBA00022741"/>
    </source>
</evidence>
<evidence type="ECO:0000256" key="6">
    <source>
        <dbReference type="RuleBase" id="RU362119"/>
    </source>
</evidence>
<dbReference type="GO" id="GO:0046872">
    <property type="term" value="F:metal ion binding"/>
    <property type="evidence" value="ECO:0007669"/>
    <property type="project" value="UniProtKB-KW"/>
</dbReference>
<evidence type="ECO:0000256" key="5">
    <source>
        <dbReference type="ARBA" id="ARBA00022801"/>
    </source>
</evidence>
<accession>A0AA38MRE2</accession>
<keyword evidence="3 6" id="KW-0732">Signal</keyword>
<dbReference type="Gene3D" id="3.60.21.10">
    <property type="match status" value="1"/>
</dbReference>
<evidence type="ECO:0000259" key="8">
    <source>
        <dbReference type="Pfam" id="PF02872"/>
    </source>
</evidence>
<keyword evidence="4 6" id="KW-0547">Nucleotide-binding</keyword>
<protein>
    <recommendedName>
        <fullName evidence="11">Apyrase</fullName>
    </recommendedName>
</protein>
<comment type="similarity">
    <text evidence="1 6">Belongs to the 5'-nucleotidase family.</text>
</comment>
<feature type="signal peptide" evidence="6">
    <location>
        <begin position="1"/>
        <end position="20"/>
    </location>
</feature>
<evidence type="ECO:0000313" key="9">
    <source>
        <dbReference type="EMBL" id="KAJ3665032.1"/>
    </source>
</evidence>
<evidence type="ECO:0000256" key="2">
    <source>
        <dbReference type="ARBA" id="ARBA00022723"/>
    </source>
</evidence>
<dbReference type="Pfam" id="PF02872">
    <property type="entry name" value="5_nucleotid_C"/>
    <property type="match status" value="1"/>
</dbReference>
<dbReference type="AlphaFoldDB" id="A0AA38MRE2"/>
<keyword evidence="5 6" id="KW-0378">Hydrolase</keyword>
<reference evidence="9" key="1">
    <citation type="journal article" date="2023" name="G3 (Bethesda)">
        <title>Whole genome assemblies of Zophobas morio and Tenebrio molitor.</title>
        <authorList>
            <person name="Kaur S."/>
            <person name="Stinson S.A."/>
            <person name="diCenzo G.C."/>
        </authorList>
    </citation>
    <scope>NUCLEOTIDE SEQUENCE</scope>
    <source>
        <strain evidence="9">QUZm001</strain>
    </source>
</reference>
<gene>
    <name evidence="9" type="ORF">Zmor_000549</name>
</gene>
<dbReference type="Pfam" id="PF00149">
    <property type="entry name" value="Metallophos"/>
    <property type="match status" value="1"/>
</dbReference>
<dbReference type="InterPro" id="IPR036907">
    <property type="entry name" value="5'-Nucleotdase_C_sf"/>
</dbReference>
<dbReference type="GO" id="GO:0006196">
    <property type="term" value="P:AMP catabolic process"/>
    <property type="evidence" value="ECO:0007669"/>
    <property type="project" value="TreeGrafter"/>
</dbReference>
<dbReference type="CDD" id="cd07409">
    <property type="entry name" value="MPP_CD73_N"/>
    <property type="match status" value="1"/>
</dbReference>
<keyword evidence="2" id="KW-0479">Metal-binding</keyword>
<dbReference type="SUPFAM" id="SSF56300">
    <property type="entry name" value="Metallo-dependent phosphatases"/>
    <property type="match status" value="1"/>
</dbReference>
<dbReference type="InterPro" id="IPR029052">
    <property type="entry name" value="Metallo-depent_PP-like"/>
</dbReference>
<dbReference type="FunFam" id="3.90.780.10:FF:000015">
    <property type="entry name" value="Trifunctional nucleotide phosphoesterase protein YfkN"/>
    <property type="match status" value="1"/>
</dbReference>
<dbReference type="InterPro" id="IPR008334">
    <property type="entry name" value="5'-Nucleotdase_C"/>
</dbReference>
<keyword evidence="10" id="KW-1185">Reference proteome</keyword>
<dbReference type="PANTHER" id="PTHR11575:SF32">
    <property type="entry name" value="APYRASE-LIKE PROTEIN"/>
    <property type="match status" value="1"/>
</dbReference>
<feature type="chain" id="PRO_5041488682" description="Apyrase" evidence="6">
    <location>
        <begin position="21"/>
        <end position="536"/>
    </location>
</feature>
<dbReference type="Gene3D" id="3.90.780.10">
    <property type="entry name" value="5'-Nucleotidase, C-terminal domain"/>
    <property type="match status" value="1"/>
</dbReference>
<name>A0AA38MRE2_9CUCU</name>
<comment type="caution">
    <text evidence="9">The sequence shown here is derived from an EMBL/GenBank/DDBJ whole genome shotgun (WGS) entry which is preliminary data.</text>
</comment>
<dbReference type="InterPro" id="IPR006179">
    <property type="entry name" value="5_nucleotidase/apyrase"/>
</dbReference>
<dbReference type="EMBL" id="JALNTZ010000001">
    <property type="protein sequence ID" value="KAJ3665032.1"/>
    <property type="molecule type" value="Genomic_DNA"/>
</dbReference>
<dbReference type="InterPro" id="IPR004843">
    <property type="entry name" value="Calcineurin-like_PHP"/>
</dbReference>
<dbReference type="FunFam" id="3.60.21.10:FF:000020">
    <property type="entry name" value="NT5E isoform 4"/>
    <property type="match status" value="1"/>
</dbReference>
<dbReference type="Proteomes" id="UP001168821">
    <property type="component" value="Unassembled WGS sequence"/>
</dbReference>
<evidence type="ECO:0000256" key="1">
    <source>
        <dbReference type="ARBA" id="ARBA00006654"/>
    </source>
</evidence>
<dbReference type="SUPFAM" id="SSF55816">
    <property type="entry name" value="5'-nucleotidase (syn. UDP-sugar hydrolase), C-terminal domain"/>
    <property type="match status" value="1"/>
</dbReference>
<evidence type="ECO:0000259" key="7">
    <source>
        <dbReference type="Pfam" id="PF00149"/>
    </source>
</evidence>
<organism evidence="9 10">
    <name type="scientific">Zophobas morio</name>
    <dbReference type="NCBI Taxonomy" id="2755281"/>
    <lineage>
        <taxon>Eukaryota</taxon>
        <taxon>Metazoa</taxon>
        <taxon>Ecdysozoa</taxon>
        <taxon>Arthropoda</taxon>
        <taxon>Hexapoda</taxon>
        <taxon>Insecta</taxon>
        <taxon>Pterygota</taxon>
        <taxon>Neoptera</taxon>
        <taxon>Endopterygota</taxon>
        <taxon>Coleoptera</taxon>
        <taxon>Polyphaga</taxon>
        <taxon>Cucujiformia</taxon>
        <taxon>Tenebrionidae</taxon>
        <taxon>Zophobas</taxon>
    </lineage>
</organism>
<dbReference type="GO" id="GO:0005886">
    <property type="term" value="C:plasma membrane"/>
    <property type="evidence" value="ECO:0007669"/>
    <property type="project" value="TreeGrafter"/>
</dbReference>
<dbReference type="PANTHER" id="PTHR11575">
    <property type="entry name" value="5'-NUCLEOTIDASE-RELATED"/>
    <property type="match status" value="1"/>
</dbReference>
<dbReference type="PRINTS" id="PR01607">
    <property type="entry name" value="APYRASEFAMLY"/>
</dbReference>
<dbReference type="GO" id="GO:0008253">
    <property type="term" value="F:5'-nucleotidase activity"/>
    <property type="evidence" value="ECO:0007669"/>
    <property type="project" value="TreeGrafter"/>
</dbReference>
<evidence type="ECO:0000256" key="3">
    <source>
        <dbReference type="ARBA" id="ARBA00022729"/>
    </source>
</evidence>
<evidence type="ECO:0000313" key="10">
    <source>
        <dbReference type="Proteomes" id="UP001168821"/>
    </source>
</evidence>
<evidence type="ECO:0008006" key="11">
    <source>
        <dbReference type="Google" id="ProtNLM"/>
    </source>
</evidence>
<sequence length="536" mass="60095">MRCVVQQMIIFSVLSKVVWCESYNVSIVHFNDFHARYDPVDNVSTTCEGNNCIGGFSRLFSAIMELKKHKPNSIVLNAGDNFQGTLWYIVHKWNVTQHFLNKLPLDAITLGNHEFDDGIDGLVPYLQHIQAPVIVSNINTNLEPRLDNLYRRSVIIERDGKKIGIIGALTTTTSSTSRTENVLFANELDSVYNEAKRLEQEVFANIVLSHCGYNLDLEMARNSSSKIRVIVGGHTDTFLYTGSPIPGPDKPSGPYPTIVLNKSGDKVLVVQASAYTKYLGNLTVFFDNFANVVGWDGAPIFLDDNNIHSDVRIDAELALWKEAVNLQGKKIVGTTINTMLNQPCRSEECPLGNFATDAMLYNYQSTLDNFCNNTVIAAIHAGGIRAGIEEGNITFYQLTTTFPFQDTINICDIKGEHLKEILESFINNDHLKFPHLLQMAGLHVVFNISNPEGGRVETLKTCCSQFENISCEDIILEKDYRVLLPTFLTDTSFNPLFQKYIKNKIIGDLDSNVYTKYLKIKSPLMQGVEGRIKIIQ</sequence>
<proteinExistence type="inferred from homology"/>